<sequence length="158" mass="17672">MSPTLLILFVILTISLMFLSSPLSMGIALLIMALLATMLLSYQTSSLLAMMLFLIYVGGVMMMFAYFLSCCPNTKNPYSGFNMKFTPLLIIITTPLLIPMNTYTMNFSSHLDQKILLPMESPQSLSILLLMMLLLLTMLIVVKIATLRAGPMRPFKNM</sequence>
<dbReference type="EMBL" id="MW002660">
    <property type="protein sequence ID" value="QPO99962.1"/>
    <property type="molecule type" value="Genomic_DNA"/>
</dbReference>
<accession>A0A7T1WJZ8</accession>
<keyword evidence="1" id="KW-0812">Transmembrane</keyword>
<feature type="transmembrane region" description="Helical" evidence="1">
    <location>
        <begin position="47"/>
        <end position="68"/>
    </location>
</feature>
<feature type="transmembrane region" description="Helical" evidence="1">
    <location>
        <begin position="6"/>
        <end position="35"/>
    </location>
</feature>
<proteinExistence type="predicted"/>
<geneLocation type="mitochondrion" evidence="2"/>
<name>A0A7T1WJZ8_SABSP</name>
<gene>
    <name evidence="2" type="primary">nad6</name>
</gene>
<keyword evidence="1" id="KW-1133">Transmembrane helix</keyword>
<feature type="transmembrane region" description="Helical" evidence="1">
    <location>
        <begin position="88"/>
        <end position="106"/>
    </location>
</feature>
<organism evidence="2">
    <name type="scientific">Sabella spallanzanii</name>
    <name type="common">European fan worm</name>
    <name type="synonym">Spirographis spallanzanii</name>
    <dbReference type="NCBI Taxonomy" id="85702"/>
    <lineage>
        <taxon>Eukaryota</taxon>
        <taxon>Metazoa</taxon>
        <taxon>Spiralia</taxon>
        <taxon>Lophotrochozoa</taxon>
        <taxon>Annelida</taxon>
        <taxon>Polychaeta</taxon>
        <taxon>Sedentaria</taxon>
        <taxon>Canalipalpata</taxon>
        <taxon>Sabellida</taxon>
        <taxon>Sabellidae</taxon>
        <taxon>Sabella</taxon>
    </lineage>
</organism>
<feature type="transmembrane region" description="Helical" evidence="1">
    <location>
        <begin position="127"/>
        <end position="149"/>
    </location>
</feature>
<evidence type="ECO:0000256" key="1">
    <source>
        <dbReference type="SAM" id="Phobius"/>
    </source>
</evidence>
<dbReference type="AlphaFoldDB" id="A0A7T1WJZ8"/>
<reference evidence="2" key="1">
    <citation type="submission" date="2020-09" db="EMBL/GenBank/DDBJ databases">
        <authorList>
            <person name="Sun Y."/>
            <person name="Daffe G."/>
            <person name="Kupriyanova E.K."/>
        </authorList>
    </citation>
    <scope>NUCLEOTIDE SEQUENCE</scope>
</reference>
<keyword evidence="1" id="KW-0472">Membrane</keyword>
<keyword evidence="2" id="KW-0496">Mitochondrion</keyword>
<evidence type="ECO:0000313" key="2">
    <source>
        <dbReference type="EMBL" id="QPO99962.1"/>
    </source>
</evidence>
<protein>
    <submittedName>
        <fullName evidence="2">NADH dehydrogenase subunit 6</fullName>
    </submittedName>
</protein>